<dbReference type="Gene3D" id="2.60.40.1850">
    <property type="match status" value="1"/>
</dbReference>
<evidence type="ECO:0000313" key="2">
    <source>
        <dbReference type="EMBL" id="PST38684.1"/>
    </source>
</evidence>
<dbReference type="AlphaFoldDB" id="A0A2T3FTU7"/>
<keyword evidence="3" id="KW-1185">Reference proteome</keyword>
<dbReference type="SUPFAM" id="SSF158911">
    <property type="entry name" value="NEAT domain-like"/>
    <property type="match status" value="1"/>
</dbReference>
<reference evidence="2 3" key="1">
    <citation type="submission" date="2018-03" db="EMBL/GenBank/DDBJ databases">
        <title>Lachnoclostridium SNUG30386 gen.nov., sp.nov., isolated from human faeces.</title>
        <authorList>
            <person name="Seo B."/>
            <person name="Jeon K."/>
            <person name="Ko G."/>
        </authorList>
    </citation>
    <scope>NUCLEOTIDE SEQUENCE [LARGE SCALE GENOMIC DNA]</scope>
    <source>
        <strain evidence="2 3">SNUG30386</strain>
    </source>
</reference>
<dbReference type="EMBL" id="PYLO01000001">
    <property type="protein sequence ID" value="PST38684.1"/>
    <property type="molecule type" value="Genomic_DNA"/>
</dbReference>
<evidence type="ECO:0000256" key="1">
    <source>
        <dbReference type="SAM" id="Phobius"/>
    </source>
</evidence>
<gene>
    <name evidence="2" type="ORF">C7U56_01650</name>
</gene>
<protein>
    <recommendedName>
        <fullName evidence="4">NEAT domain-containing protein</fullName>
    </recommendedName>
</protein>
<keyword evidence="1" id="KW-0472">Membrane</keyword>
<accession>A0A2T3FTU7</accession>
<dbReference type="InterPro" id="IPR037250">
    <property type="entry name" value="NEAT_dom_sf"/>
</dbReference>
<keyword evidence="1" id="KW-1133">Transmembrane helix</keyword>
<sequence length="183" mass="20011">MKKIGFILLGIICILFSSRWTLTAQAGAGTLLSLKDGEYAIEVTMTGGSGKASIQSPALLTVTDGTAYISITWSSSNYDYMVVDNRKYENESAKDANSHFTIPVLDLTKELTVRADTLAMGTPHEIEYTLQFNTTSIASKSTLPQEGAKRVLMMAAVIIIGGGILNHIVNERRKRDYTGKRRT</sequence>
<comment type="caution">
    <text evidence="2">The sequence shown here is derived from an EMBL/GenBank/DDBJ whole genome shotgun (WGS) entry which is preliminary data.</text>
</comment>
<evidence type="ECO:0000313" key="3">
    <source>
        <dbReference type="Proteomes" id="UP000241048"/>
    </source>
</evidence>
<feature type="transmembrane region" description="Helical" evidence="1">
    <location>
        <begin position="151"/>
        <end position="169"/>
    </location>
</feature>
<keyword evidence="1" id="KW-0812">Transmembrane</keyword>
<name>A0A2T3FTU7_9CLOT</name>
<evidence type="ECO:0008006" key="4">
    <source>
        <dbReference type="Google" id="ProtNLM"/>
    </source>
</evidence>
<dbReference type="Proteomes" id="UP000241048">
    <property type="component" value="Unassembled WGS sequence"/>
</dbReference>
<organism evidence="2 3">
    <name type="scientific">Clostridium fessum</name>
    <dbReference type="NCBI Taxonomy" id="2126740"/>
    <lineage>
        <taxon>Bacteria</taxon>
        <taxon>Bacillati</taxon>
        <taxon>Bacillota</taxon>
        <taxon>Clostridia</taxon>
        <taxon>Eubacteriales</taxon>
        <taxon>Clostridiaceae</taxon>
        <taxon>Clostridium</taxon>
    </lineage>
</organism>
<proteinExistence type="predicted"/>
<dbReference type="RefSeq" id="WP_106999886.1">
    <property type="nucleotide sequence ID" value="NZ_JAQDSE010000001.1"/>
</dbReference>